<evidence type="ECO:0000313" key="1">
    <source>
        <dbReference type="EMBL" id="RFM31639.1"/>
    </source>
</evidence>
<dbReference type="InterPro" id="IPR025345">
    <property type="entry name" value="DUF4249"/>
</dbReference>
<dbReference type="EMBL" id="QTJV01000013">
    <property type="protein sequence ID" value="RFM31639.1"/>
    <property type="molecule type" value="Genomic_DNA"/>
</dbReference>
<protein>
    <submittedName>
        <fullName evidence="1">DUF4249 domain-containing protein</fullName>
    </submittedName>
</protein>
<dbReference type="Proteomes" id="UP000261174">
    <property type="component" value="Unassembled WGS sequence"/>
</dbReference>
<evidence type="ECO:0000313" key="2">
    <source>
        <dbReference type="Proteomes" id="UP000261174"/>
    </source>
</evidence>
<dbReference type="Pfam" id="PF14054">
    <property type="entry name" value="DUF4249"/>
    <property type="match status" value="1"/>
</dbReference>
<dbReference type="AlphaFoldDB" id="A0A3E1NUM5"/>
<sequence>MIRPTVIVPLLSRQLFSAGYLLSPIILHSSMKPIFTCVLMILFLSACTKTLDVNLRSTEPKIVIQGVVSNSVTPYYIRINKTVDFDANNEYPPVVNATVTVLDSTADRLYHYTYTGADGYYASNNLYGQVGHTYILTVKVDGEEYTARSTMPPFVGIQQLDFVQTRILNQVRILPQVTFSDPAYETNYYVFTLLVNNVPYKAFYALDDRLTDGNMIAQELYMDSAYIRKRDYVTVVLASVDRNVYNYFNVLQANSGASATTPSNPPSNISNGAYGYFGAEAIDIVSQTYQ</sequence>
<comment type="caution">
    <text evidence="1">The sequence shown here is derived from an EMBL/GenBank/DDBJ whole genome shotgun (WGS) entry which is preliminary data.</text>
</comment>
<reference evidence="1 2" key="1">
    <citation type="submission" date="2018-08" db="EMBL/GenBank/DDBJ databases">
        <title>Chitinophaga sp. K20C18050901, a novel bacterium isolated from forest soil.</title>
        <authorList>
            <person name="Wang C."/>
        </authorList>
    </citation>
    <scope>NUCLEOTIDE SEQUENCE [LARGE SCALE GENOMIC DNA]</scope>
    <source>
        <strain evidence="1 2">K20C18050901</strain>
    </source>
</reference>
<organism evidence="1 2">
    <name type="scientific">Chitinophaga silvisoli</name>
    <dbReference type="NCBI Taxonomy" id="2291814"/>
    <lineage>
        <taxon>Bacteria</taxon>
        <taxon>Pseudomonadati</taxon>
        <taxon>Bacteroidota</taxon>
        <taxon>Chitinophagia</taxon>
        <taxon>Chitinophagales</taxon>
        <taxon>Chitinophagaceae</taxon>
        <taxon>Chitinophaga</taxon>
    </lineage>
</organism>
<name>A0A3E1NUM5_9BACT</name>
<dbReference type="SUPFAM" id="SSF49478">
    <property type="entry name" value="Cna protein B-type domain"/>
    <property type="match status" value="1"/>
</dbReference>
<accession>A0A3E1NUM5</accession>
<keyword evidence="2" id="KW-1185">Reference proteome</keyword>
<gene>
    <name evidence="1" type="ORF">DXN04_28420</name>
</gene>
<proteinExistence type="predicted"/>